<evidence type="ECO:0000256" key="1">
    <source>
        <dbReference type="ARBA" id="ARBA00001968"/>
    </source>
</evidence>
<feature type="domain" description="Endoribonuclease YicC-like N-terminal" evidence="6">
    <location>
        <begin position="11"/>
        <end position="163"/>
    </location>
</feature>
<evidence type="ECO:0000256" key="5">
    <source>
        <dbReference type="ARBA" id="ARBA00035648"/>
    </source>
</evidence>
<evidence type="ECO:0000313" key="8">
    <source>
        <dbReference type="EMBL" id="MCQ8897343.1"/>
    </source>
</evidence>
<dbReference type="PANTHER" id="PTHR30636:SF3">
    <property type="entry name" value="UPF0701 PROTEIN YICC"/>
    <property type="match status" value="1"/>
</dbReference>
<comment type="caution">
    <text evidence="8">The sequence shown here is derived from an EMBL/GenBank/DDBJ whole genome shotgun (WGS) entry which is preliminary data.</text>
</comment>
<evidence type="ECO:0000256" key="2">
    <source>
        <dbReference type="ARBA" id="ARBA00022722"/>
    </source>
</evidence>
<dbReference type="RefSeq" id="WP_256765140.1">
    <property type="nucleotide sequence ID" value="NZ_JANIGO010000004.1"/>
</dbReference>
<evidence type="ECO:0000259" key="6">
    <source>
        <dbReference type="Pfam" id="PF03755"/>
    </source>
</evidence>
<dbReference type="InterPro" id="IPR013551">
    <property type="entry name" value="YicC-like_C"/>
</dbReference>
<evidence type="ECO:0000259" key="7">
    <source>
        <dbReference type="Pfam" id="PF08340"/>
    </source>
</evidence>
<keyword evidence="2" id="KW-0540">Nuclease</keyword>
<evidence type="ECO:0000256" key="3">
    <source>
        <dbReference type="ARBA" id="ARBA00022759"/>
    </source>
</evidence>
<proteinExistence type="inferred from homology"/>
<gene>
    <name evidence="8" type="ORF">NQT62_12955</name>
</gene>
<dbReference type="InterPro" id="IPR013527">
    <property type="entry name" value="YicC-like_N"/>
</dbReference>
<dbReference type="Pfam" id="PF08340">
    <property type="entry name" value="YicC-like_C"/>
    <property type="match status" value="1"/>
</dbReference>
<organism evidence="8 9">
    <name type="scientific">Limnobacter humi</name>
    <dbReference type="NCBI Taxonomy" id="1778671"/>
    <lineage>
        <taxon>Bacteria</taxon>
        <taxon>Pseudomonadati</taxon>
        <taxon>Pseudomonadota</taxon>
        <taxon>Betaproteobacteria</taxon>
        <taxon>Burkholderiales</taxon>
        <taxon>Burkholderiaceae</taxon>
        <taxon>Limnobacter</taxon>
    </lineage>
</organism>
<keyword evidence="4" id="KW-0378">Hydrolase</keyword>
<accession>A0ABT1WIL8</accession>
<sequence>MSKPSKNTASIHSMTGFANVQKTTRAGTLSMELRSVNSRFLDLNFRMPDDLRLCEPLVREKLMASLSRGKVECRISWGRAEGEKRIPQVDLGQVQMLAELESSIQSVLPRANGFRITEILNWPGVVEDNSLQGDELQETVNQLCDEAIDALKATREREGVQLAAVLNEKIDGMEAVLNTLLPQLPEFLAHYESKIRERMTEMLNKVVQDRASHLTVQDLEDRIKQEVALHSVRIDVKEEMDRLNTHFTEVRRILKQGGVVGKRLDFVTQELNREANTLGSKAHAIAQTQASIDLKVLVEQFREQVQNIE</sequence>
<feature type="domain" description="Endoribonuclease YicC-like C-terminal" evidence="7">
    <location>
        <begin position="193"/>
        <end position="309"/>
    </location>
</feature>
<evidence type="ECO:0000256" key="4">
    <source>
        <dbReference type="ARBA" id="ARBA00022801"/>
    </source>
</evidence>
<dbReference type="Pfam" id="PF03755">
    <property type="entry name" value="YicC-like_N"/>
    <property type="match status" value="1"/>
</dbReference>
<keyword evidence="3" id="KW-0255">Endonuclease</keyword>
<protein>
    <submittedName>
        <fullName evidence="8">YicC family protein</fullName>
    </submittedName>
</protein>
<dbReference type="NCBIfam" id="TIGR00255">
    <property type="entry name" value="YicC/YloC family endoribonuclease"/>
    <property type="match status" value="1"/>
</dbReference>
<keyword evidence="9" id="KW-1185">Reference proteome</keyword>
<dbReference type="PANTHER" id="PTHR30636">
    <property type="entry name" value="UPF0701 PROTEIN YICC"/>
    <property type="match status" value="1"/>
</dbReference>
<reference evidence="8 9" key="1">
    <citation type="submission" date="2022-07" db="EMBL/GenBank/DDBJ databases">
        <authorList>
            <person name="Xamxidin M."/>
            <person name="Wu M."/>
        </authorList>
    </citation>
    <scope>NUCLEOTIDE SEQUENCE [LARGE SCALE GENOMIC DNA]</scope>
    <source>
        <strain evidence="8 9">NBRC 111650</strain>
    </source>
</reference>
<comment type="cofactor">
    <cofactor evidence="1">
        <name>a divalent metal cation</name>
        <dbReference type="ChEBI" id="CHEBI:60240"/>
    </cofactor>
</comment>
<dbReference type="EMBL" id="JANIGO010000004">
    <property type="protein sequence ID" value="MCQ8897343.1"/>
    <property type="molecule type" value="Genomic_DNA"/>
</dbReference>
<name>A0ABT1WIL8_9BURK</name>
<dbReference type="Proteomes" id="UP001204142">
    <property type="component" value="Unassembled WGS sequence"/>
</dbReference>
<evidence type="ECO:0000313" key="9">
    <source>
        <dbReference type="Proteomes" id="UP001204142"/>
    </source>
</evidence>
<comment type="similarity">
    <text evidence="5">Belongs to the YicC/YloC family.</text>
</comment>
<dbReference type="InterPro" id="IPR005229">
    <property type="entry name" value="YicC/YloC-like"/>
</dbReference>